<dbReference type="AlphaFoldDB" id="Q1IEF9"/>
<dbReference type="eggNOG" id="COG4683">
    <property type="taxonomic scope" value="Bacteria"/>
</dbReference>
<organism evidence="1 2">
    <name type="scientific">Pseudomonas entomophila (strain L48)</name>
    <dbReference type="NCBI Taxonomy" id="384676"/>
    <lineage>
        <taxon>Bacteria</taxon>
        <taxon>Pseudomonadati</taxon>
        <taxon>Pseudomonadota</taxon>
        <taxon>Gammaproteobacteria</taxon>
        <taxon>Pseudomonadales</taxon>
        <taxon>Pseudomonadaceae</taxon>
        <taxon>Pseudomonas</taxon>
    </lineage>
</organism>
<accession>Q1IEF9</accession>
<dbReference type="STRING" id="384676.PSEEN1045"/>
<evidence type="ECO:0000313" key="1">
    <source>
        <dbReference type="EMBL" id="CAK13946.1"/>
    </source>
</evidence>
<name>Q1IEF9_PSEE4</name>
<reference evidence="1 2" key="1">
    <citation type="journal article" date="2006" name="Nat. Biotechnol.">
        <title>Complete genome sequence of the entomopathogenic and metabolically versatile soil bacterium Pseudomonas entomophila.</title>
        <authorList>
            <person name="Vodovar N."/>
            <person name="Vallenet D."/>
            <person name="Cruveiller S."/>
            <person name="Rouy Z."/>
            <person name="Barbe V."/>
            <person name="Acosta C."/>
            <person name="Cattolico L."/>
            <person name="Jubin C."/>
            <person name="Lajus A."/>
            <person name="Segurens B."/>
            <person name="Vacherie B."/>
            <person name="Wincker P."/>
            <person name="Weissenbach J."/>
            <person name="Lemaitre B."/>
            <person name="Medigue C."/>
            <person name="Boccard F."/>
        </authorList>
    </citation>
    <scope>NUCLEOTIDE SEQUENCE [LARGE SCALE GENOMIC DNA]</scope>
    <source>
        <strain evidence="1 2">L48</strain>
    </source>
</reference>
<sequence>MNGSRYSNMKELRFTERNAVWRVAFAFDPDRQAVILVAADKAGVRENRFYQRLIKQADARFENHLSRGENDVQDT</sequence>
<dbReference type="EMBL" id="CT573326">
    <property type="protein sequence ID" value="CAK13946.1"/>
    <property type="molecule type" value="Genomic_DNA"/>
</dbReference>
<gene>
    <name evidence="1" type="ordered locus">PSEEN1045</name>
</gene>
<dbReference type="KEGG" id="pen:PSEEN1045"/>
<evidence type="ECO:0008006" key="3">
    <source>
        <dbReference type="Google" id="ProtNLM"/>
    </source>
</evidence>
<protein>
    <recommendedName>
        <fullName evidence="3">Addiction module toxin RelE</fullName>
    </recommendedName>
</protein>
<dbReference type="InterPro" id="IPR009241">
    <property type="entry name" value="HigB-like"/>
</dbReference>
<dbReference type="HOGENOM" id="CLU_107454_2_0_6"/>
<dbReference type="Pfam" id="PF05973">
    <property type="entry name" value="Gp49"/>
    <property type="match status" value="1"/>
</dbReference>
<evidence type="ECO:0000313" key="2">
    <source>
        <dbReference type="Proteomes" id="UP000000658"/>
    </source>
</evidence>
<proteinExistence type="predicted"/>
<dbReference type="Proteomes" id="UP000000658">
    <property type="component" value="Chromosome"/>
</dbReference>